<dbReference type="Proteomes" id="UP001054837">
    <property type="component" value="Unassembled WGS sequence"/>
</dbReference>
<reference evidence="1 2" key="1">
    <citation type="submission" date="2021-06" db="EMBL/GenBank/DDBJ databases">
        <title>Caerostris darwini draft genome.</title>
        <authorList>
            <person name="Kono N."/>
            <person name="Arakawa K."/>
        </authorList>
    </citation>
    <scope>NUCLEOTIDE SEQUENCE [LARGE SCALE GENOMIC DNA]</scope>
</reference>
<dbReference type="AlphaFoldDB" id="A0AAV4MPQ2"/>
<evidence type="ECO:0000313" key="1">
    <source>
        <dbReference type="EMBL" id="GIX74365.1"/>
    </source>
</evidence>
<sequence>MARCCDCPYYHRSREVSRRWPELQCRFTRRSTGRSNLLGCERGMDLPVFASLDSRSILGHASRHIWLSFQIADPLFLLARYYPNSTGTIHHRGQVKNPHRLPIRKTSPRKSLPRRLFSDGKVLRLPVLSSFQGSVKSLAGIAVSFYEAIDGQIEFIRMRAWNELAVFDSLDSRYSLGYRG</sequence>
<comment type="caution">
    <text evidence="1">The sequence shown here is derived from an EMBL/GenBank/DDBJ whole genome shotgun (WGS) entry which is preliminary data.</text>
</comment>
<proteinExistence type="predicted"/>
<name>A0AAV4MPQ2_9ARAC</name>
<keyword evidence="2" id="KW-1185">Reference proteome</keyword>
<gene>
    <name evidence="1" type="ORF">CDAR_494101</name>
</gene>
<organism evidence="1 2">
    <name type="scientific">Caerostris darwini</name>
    <dbReference type="NCBI Taxonomy" id="1538125"/>
    <lineage>
        <taxon>Eukaryota</taxon>
        <taxon>Metazoa</taxon>
        <taxon>Ecdysozoa</taxon>
        <taxon>Arthropoda</taxon>
        <taxon>Chelicerata</taxon>
        <taxon>Arachnida</taxon>
        <taxon>Araneae</taxon>
        <taxon>Araneomorphae</taxon>
        <taxon>Entelegynae</taxon>
        <taxon>Araneoidea</taxon>
        <taxon>Araneidae</taxon>
        <taxon>Caerostris</taxon>
    </lineage>
</organism>
<dbReference type="EMBL" id="BPLQ01000742">
    <property type="protein sequence ID" value="GIX74365.1"/>
    <property type="molecule type" value="Genomic_DNA"/>
</dbReference>
<protein>
    <submittedName>
        <fullName evidence="1">Uncharacterized protein</fullName>
    </submittedName>
</protein>
<evidence type="ECO:0000313" key="2">
    <source>
        <dbReference type="Proteomes" id="UP001054837"/>
    </source>
</evidence>
<accession>A0AAV4MPQ2</accession>